<feature type="domain" description="Endoplasmic reticulum resident protein 29 C-terminal" evidence="4">
    <location>
        <begin position="135"/>
        <end position="228"/>
    </location>
</feature>
<dbReference type="Pfam" id="PF07749">
    <property type="entry name" value="ERp29"/>
    <property type="match status" value="1"/>
</dbReference>
<protein>
    <recommendedName>
        <fullName evidence="1">Endoplasmic reticulum resident protein 29</fullName>
    </recommendedName>
</protein>
<dbReference type="AlphaFoldDB" id="A0A4C1SGR2"/>
<dbReference type="Gene3D" id="3.40.30.10">
    <property type="entry name" value="Glutaredoxin"/>
    <property type="match status" value="1"/>
</dbReference>
<dbReference type="InterPro" id="IPR036356">
    <property type="entry name" value="ERp29_C_sf"/>
</dbReference>
<dbReference type="FunFam" id="3.40.30.10:FF:000133">
    <property type="entry name" value="Endoplasmic reticulum resident protein 29"/>
    <property type="match status" value="1"/>
</dbReference>
<feature type="domain" description="ERp29 N-terminal" evidence="5">
    <location>
        <begin position="15"/>
        <end position="134"/>
    </location>
</feature>
<evidence type="ECO:0000256" key="1">
    <source>
        <dbReference type="ARBA" id="ARBA00014173"/>
    </source>
</evidence>
<dbReference type="Pfam" id="PF07912">
    <property type="entry name" value="ERp29_N"/>
    <property type="match status" value="1"/>
</dbReference>
<dbReference type="PANTHER" id="PTHR12211:SF0">
    <property type="entry name" value="ENDOPLASMIC RETICULUM RESIDENT PROTEIN 29"/>
    <property type="match status" value="1"/>
</dbReference>
<dbReference type="PANTHER" id="PTHR12211">
    <property type="entry name" value="ENDOPLASMIC RETICULUM PROTEIN ERP29"/>
    <property type="match status" value="1"/>
</dbReference>
<dbReference type="GO" id="GO:0009306">
    <property type="term" value="P:protein secretion"/>
    <property type="evidence" value="ECO:0007669"/>
    <property type="project" value="InterPro"/>
</dbReference>
<gene>
    <name evidence="6" type="primary">Erp29</name>
    <name evidence="6" type="ORF">EVAR_76859_1</name>
</gene>
<accession>A0A4C1SGR2</accession>
<reference evidence="6 7" key="1">
    <citation type="journal article" date="2019" name="Commun. Biol.">
        <title>The bagworm genome reveals a unique fibroin gene that provides high tensile strength.</title>
        <authorList>
            <person name="Kono N."/>
            <person name="Nakamura H."/>
            <person name="Ohtoshi R."/>
            <person name="Tomita M."/>
            <person name="Numata K."/>
            <person name="Arakawa K."/>
        </authorList>
    </citation>
    <scope>NUCLEOTIDE SEQUENCE [LARGE SCALE GENOMIC DNA]</scope>
</reference>
<dbReference type="InterPro" id="IPR012883">
    <property type="entry name" value="ERp29_N"/>
</dbReference>
<evidence type="ECO:0000313" key="6">
    <source>
        <dbReference type="EMBL" id="GBP00557.1"/>
    </source>
</evidence>
<dbReference type="InterPro" id="IPR016855">
    <property type="entry name" value="ERp29"/>
</dbReference>
<proteinExistence type="predicted"/>
<dbReference type="GO" id="GO:0005788">
    <property type="term" value="C:endoplasmic reticulum lumen"/>
    <property type="evidence" value="ECO:0007669"/>
    <property type="project" value="InterPro"/>
</dbReference>
<name>A0A4C1SGR2_EUMVA</name>
<evidence type="ECO:0000256" key="3">
    <source>
        <dbReference type="SAM" id="SignalP"/>
    </source>
</evidence>
<dbReference type="SUPFAM" id="SSF52833">
    <property type="entry name" value="Thioredoxin-like"/>
    <property type="match status" value="1"/>
</dbReference>
<dbReference type="OrthoDB" id="417262at2759"/>
<feature type="signal peptide" evidence="3">
    <location>
        <begin position="1"/>
        <end position="15"/>
    </location>
</feature>
<organism evidence="6 7">
    <name type="scientific">Eumeta variegata</name>
    <name type="common">Bagworm moth</name>
    <name type="synonym">Eumeta japonica</name>
    <dbReference type="NCBI Taxonomy" id="151549"/>
    <lineage>
        <taxon>Eukaryota</taxon>
        <taxon>Metazoa</taxon>
        <taxon>Ecdysozoa</taxon>
        <taxon>Arthropoda</taxon>
        <taxon>Hexapoda</taxon>
        <taxon>Insecta</taxon>
        <taxon>Pterygota</taxon>
        <taxon>Neoptera</taxon>
        <taxon>Endopterygota</taxon>
        <taxon>Lepidoptera</taxon>
        <taxon>Glossata</taxon>
        <taxon>Ditrysia</taxon>
        <taxon>Tineoidea</taxon>
        <taxon>Psychidae</taxon>
        <taxon>Oiketicinae</taxon>
        <taxon>Eumeta</taxon>
    </lineage>
</organism>
<dbReference type="InterPro" id="IPR011679">
    <property type="entry name" value="ERp29_C"/>
</dbReference>
<feature type="chain" id="PRO_5020029170" description="Endoplasmic reticulum resident protein 29" evidence="3">
    <location>
        <begin position="16"/>
        <end position="243"/>
    </location>
</feature>
<evidence type="ECO:0000259" key="5">
    <source>
        <dbReference type="Pfam" id="PF07912"/>
    </source>
</evidence>
<dbReference type="Gene3D" id="1.20.1150.12">
    <property type="entry name" value="Endoplasmic reticulum resident protein 29, C-terminal domain"/>
    <property type="match status" value="1"/>
</dbReference>
<evidence type="ECO:0000259" key="4">
    <source>
        <dbReference type="Pfam" id="PF07749"/>
    </source>
</evidence>
<dbReference type="InterPro" id="IPR036249">
    <property type="entry name" value="Thioredoxin-like_sf"/>
</dbReference>
<dbReference type="Proteomes" id="UP000299102">
    <property type="component" value="Unassembled WGS sequence"/>
</dbReference>
<evidence type="ECO:0000313" key="7">
    <source>
        <dbReference type="Proteomes" id="UP000299102"/>
    </source>
</evidence>
<dbReference type="EMBL" id="BGZK01000006">
    <property type="protein sequence ID" value="GBP00557.1"/>
    <property type="molecule type" value="Genomic_DNA"/>
</dbReference>
<evidence type="ECO:0000256" key="2">
    <source>
        <dbReference type="ARBA" id="ARBA00022824"/>
    </source>
</evidence>
<keyword evidence="7" id="KW-1185">Reference proteome</keyword>
<comment type="caution">
    <text evidence="6">The sequence shown here is derived from an EMBL/GenBank/DDBJ whole genome shotgun (WGS) entry which is preliminary data.</text>
</comment>
<dbReference type="FunFam" id="1.20.1150.12:FF:000001">
    <property type="entry name" value="Endoplasmic reticulum resident protein 29"/>
    <property type="match status" value="1"/>
</dbReference>
<dbReference type="SUPFAM" id="SSF47933">
    <property type="entry name" value="ERP29 C domain-like"/>
    <property type="match status" value="1"/>
</dbReference>
<keyword evidence="2" id="KW-0256">Endoplasmic reticulum</keyword>
<sequence length="243" mass="27964">MRWAAILLIPHIATFLELDEFSFDKVIKKFDAALVKFDIAFPYGEKHDAYIALAKDAKEVEELLIAEVGVKDYGEKDNEALARKYGAMKDNFPVVKLFLKGKSDPVTFDDTNGFTSDELRRFIREKSGIYLSLPGCIRQLDLLAVQFIKSDKENREKLLKETESFIKELESKNAASGKVYKTVMQKIIDKGDSFIKTEFDRVKKLTKGKLSEEKKKELGTRLNILQAFQLHEKQHDFTEKEEL</sequence>
<keyword evidence="3" id="KW-0732">Signal</keyword>
<dbReference type="STRING" id="151549.A0A4C1SGR2"/>